<dbReference type="AlphaFoldDB" id="A0A1I2CYV9"/>
<sequence length="243" mass="28439">MRHFLIILLLTTYVTTFAQPTEELKYYMRYSFFRGGEATLSVEDTTYNNKPAIHLHLDGNTVGVANVLFEVHDIYESIVNPETFLPYKAIRNIKEGNYRWYNEALFYHDKDSLYSKKSGPKKVAPNTIDFVTAFFFMRNTEYLDQFDGGEEFTLPVYHADEFFMMHVKYLGKTRIKSRLGKKECHIIQPRIDKGKVLNSNEGLKFYITNDEARIPLLLEFDLKVGALKCELYSYKKNGKEQID</sequence>
<dbReference type="RefSeq" id="WP_093918575.1">
    <property type="nucleotide sequence ID" value="NZ_FONW01000001.1"/>
</dbReference>
<evidence type="ECO:0000313" key="1">
    <source>
        <dbReference type="EMBL" id="SFE73458.1"/>
    </source>
</evidence>
<dbReference type="InterPro" id="IPR021457">
    <property type="entry name" value="DUF3108"/>
</dbReference>
<gene>
    <name evidence="1" type="ORF">SAMN05216283_101877</name>
</gene>
<keyword evidence="2" id="KW-1185">Reference proteome</keyword>
<dbReference type="Proteomes" id="UP000198964">
    <property type="component" value="Unassembled WGS sequence"/>
</dbReference>
<organism evidence="1 2">
    <name type="scientific">Sunxiuqinia elliptica</name>
    <dbReference type="NCBI Taxonomy" id="655355"/>
    <lineage>
        <taxon>Bacteria</taxon>
        <taxon>Pseudomonadati</taxon>
        <taxon>Bacteroidota</taxon>
        <taxon>Bacteroidia</taxon>
        <taxon>Marinilabiliales</taxon>
        <taxon>Prolixibacteraceae</taxon>
        <taxon>Sunxiuqinia</taxon>
    </lineage>
</organism>
<reference evidence="1 2" key="1">
    <citation type="submission" date="2016-10" db="EMBL/GenBank/DDBJ databases">
        <authorList>
            <person name="de Groot N.N."/>
        </authorList>
    </citation>
    <scope>NUCLEOTIDE SEQUENCE [LARGE SCALE GENOMIC DNA]</scope>
    <source>
        <strain evidence="1 2">CGMCC 1.9156</strain>
    </source>
</reference>
<dbReference type="Pfam" id="PF11306">
    <property type="entry name" value="DUF3108"/>
    <property type="match status" value="1"/>
</dbReference>
<proteinExistence type="predicted"/>
<protein>
    <recommendedName>
        <fullName evidence="3">DUF3108 domain-containing protein</fullName>
    </recommendedName>
</protein>
<dbReference type="EMBL" id="FONW01000001">
    <property type="protein sequence ID" value="SFE73458.1"/>
    <property type="molecule type" value="Genomic_DNA"/>
</dbReference>
<dbReference type="STRING" id="655355.SAMN05216283_101877"/>
<evidence type="ECO:0000313" key="2">
    <source>
        <dbReference type="Proteomes" id="UP000198964"/>
    </source>
</evidence>
<accession>A0A1I2CYV9</accession>
<name>A0A1I2CYV9_9BACT</name>
<evidence type="ECO:0008006" key="3">
    <source>
        <dbReference type="Google" id="ProtNLM"/>
    </source>
</evidence>